<feature type="region of interest" description="Disordered" evidence="1">
    <location>
        <begin position="1"/>
        <end position="32"/>
    </location>
</feature>
<dbReference type="AlphaFoldDB" id="A0A645FMG0"/>
<organism evidence="2">
    <name type="scientific">bioreactor metagenome</name>
    <dbReference type="NCBI Taxonomy" id="1076179"/>
    <lineage>
        <taxon>unclassified sequences</taxon>
        <taxon>metagenomes</taxon>
        <taxon>ecological metagenomes</taxon>
    </lineage>
</organism>
<comment type="caution">
    <text evidence="2">The sequence shown here is derived from an EMBL/GenBank/DDBJ whole genome shotgun (WGS) entry which is preliminary data.</text>
</comment>
<reference evidence="2" key="1">
    <citation type="submission" date="2019-08" db="EMBL/GenBank/DDBJ databases">
        <authorList>
            <person name="Kucharzyk K."/>
            <person name="Murdoch R.W."/>
            <person name="Higgins S."/>
            <person name="Loffler F."/>
        </authorList>
    </citation>
    <scope>NUCLEOTIDE SEQUENCE</scope>
</reference>
<dbReference type="EMBL" id="VSSQ01062413">
    <property type="protein sequence ID" value="MPN15598.1"/>
    <property type="molecule type" value="Genomic_DNA"/>
</dbReference>
<evidence type="ECO:0000313" key="2">
    <source>
        <dbReference type="EMBL" id="MPN15598.1"/>
    </source>
</evidence>
<accession>A0A645FMG0</accession>
<feature type="compositionally biased region" description="Basic and acidic residues" evidence="1">
    <location>
        <begin position="1"/>
        <end position="29"/>
    </location>
</feature>
<proteinExistence type="predicted"/>
<gene>
    <name evidence="2" type="ORF">SDC9_162932</name>
</gene>
<evidence type="ECO:0000256" key="1">
    <source>
        <dbReference type="SAM" id="MobiDB-lite"/>
    </source>
</evidence>
<name>A0A645FMG0_9ZZZZ</name>
<sequence>MALKEAALDTGKKGNEQGRCEQPAERDPDYWITFPDHLRGDVRIGEEAQCGGAEALFQVGVVTEVQDVDQQCQQCGDAEIEQGGPT</sequence>
<protein>
    <submittedName>
        <fullName evidence="2">Uncharacterized protein</fullName>
    </submittedName>
</protein>